<evidence type="ECO:0000256" key="4">
    <source>
        <dbReference type="ARBA" id="ARBA00022833"/>
    </source>
</evidence>
<comment type="caution">
    <text evidence="7">The sequence shown here is derived from an EMBL/GenBank/DDBJ whole genome shotgun (WGS) entry which is preliminary data.</text>
</comment>
<dbReference type="AlphaFoldDB" id="A0AAD9NB20"/>
<name>A0AAD9NB20_9ANNE</name>
<dbReference type="Pfam" id="PF13894">
    <property type="entry name" value="zf-C2H2_4"/>
    <property type="match status" value="1"/>
</dbReference>
<evidence type="ECO:0000256" key="3">
    <source>
        <dbReference type="ARBA" id="ARBA00022771"/>
    </source>
</evidence>
<keyword evidence="8" id="KW-1185">Reference proteome</keyword>
<dbReference type="SMART" id="SM00355">
    <property type="entry name" value="ZnF_C2H2"/>
    <property type="match status" value="1"/>
</dbReference>
<dbReference type="PROSITE" id="PS50157">
    <property type="entry name" value="ZINC_FINGER_C2H2_2"/>
    <property type="match status" value="1"/>
</dbReference>
<dbReference type="Proteomes" id="UP001208570">
    <property type="component" value="Unassembled WGS sequence"/>
</dbReference>
<evidence type="ECO:0000259" key="6">
    <source>
        <dbReference type="PROSITE" id="PS50157"/>
    </source>
</evidence>
<protein>
    <recommendedName>
        <fullName evidence="6">C2H2-type domain-containing protein</fullName>
    </recommendedName>
</protein>
<keyword evidence="3 5" id="KW-0863">Zinc-finger</keyword>
<evidence type="ECO:0000256" key="2">
    <source>
        <dbReference type="ARBA" id="ARBA00022737"/>
    </source>
</evidence>
<accession>A0AAD9NB20</accession>
<keyword evidence="2" id="KW-0677">Repeat</keyword>
<dbReference type="GO" id="GO:0008270">
    <property type="term" value="F:zinc ion binding"/>
    <property type="evidence" value="ECO:0007669"/>
    <property type="project" value="UniProtKB-KW"/>
</dbReference>
<evidence type="ECO:0000313" key="7">
    <source>
        <dbReference type="EMBL" id="KAK2163480.1"/>
    </source>
</evidence>
<dbReference type="InterPro" id="IPR013087">
    <property type="entry name" value="Znf_C2H2_type"/>
</dbReference>
<dbReference type="SUPFAM" id="SSF57667">
    <property type="entry name" value="beta-beta-alpha zinc fingers"/>
    <property type="match status" value="1"/>
</dbReference>
<feature type="domain" description="C2H2-type" evidence="6">
    <location>
        <begin position="10"/>
        <end position="38"/>
    </location>
</feature>
<dbReference type="EMBL" id="JAODUP010000079">
    <property type="protein sequence ID" value="KAK2163480.1"/>
    <property type="molecule type" value="Genomic_DNA"/>
</dbReference>
<proteinExistence type="predicted"/>
<gene>
    <name evidence="7" type="ORF">LSH36_79g11099</name>
</gene>
<dbReference type="PROSITE" id="PS00028">
    <property type="entry name" value="ZINC_FINGER_C2H2_1"/>
    <property type="match status" value="1"/>
</dbReference>
<organism evidence="7 8">
    <name type="scientific">Paralvinella palmiformis</name>
    <dbReference type="NCBI Taxonomy" id="53620"/>
    <lineage>
        <taxon>Eukaryota</taxon>
        <taxon>Metazoa</taxon>
        <taxon>Spiralia</taxon>
        <taxon>Lophotrochozoa</taxon>
        <taxon>Annelida</taxon>
        <taxon>Polychaeta</taxon>
        <taxon>Sedentaria</taxon>
        <taxon>Canalipalpata</taxon>
        <taxon>Terebellida</taxon>
        <taxon>Terebelliformia</taxon>
        <taxon>Alvinellidae</taxon>
        <taxon>Paralvinella</taxon>
    </lineage>
</organism>
<dbReference type="Gene3D" id="3.30.160.60">
    <property type="entry name" value="Classic Zinc Finger"/>
    <property type="match status" value="1"/>
</dbReference>
<evidence type="ECO:0000313" key="8">
    <source>
        <dbReference type="Proteomes" id="UP001208570"/>
    </source>
</evidence>
<keyword evidence="1" id="KW-0479">Metal-binding</keyword>
<dbReference type="InterPro" id="IPR036236">
    <property type="entry name" value="Znf_C2H2_sf"/>
</dbReference>
<reference evidence="7" key="1">
    <citation type="journal article" date="2023" name="Mol. Biol. Evol.">
        <title>Third-Generation Sequencing Reveals the Adaptive Role of the Epigenome in Three Deep-Sea Polychaetes.</title>
        <authorList>
            <person name="Perez M."/>
            <person name="Aroh O."/>
            <person name="Sun Y."/>
            <person name="Lan Y."/>
            <person name="Juniper S.K."/>
            <person name="Young C.R."/>
            <person name="Angers B."/>
            <person name="Qian P.Y."/>
        </authorList>
    </citation>
    <scope>NUCLEOTIDE SEQUENCE</scope>
    <source>
        <strain evidence="7">P08H-3</strain>
    </source>
</reference>
<dbReference type="FunFam" id="3.30.160.60:FF:000303">
    <property type="entry name" value="Zinc finger protein 41"/>
    <property type="match status" value="1"/>
</dbReference>
<evidence type="ECO:0000256" key="1">
    <source>
        <dbReference type="ARBA" id="ARBA00022723"/>
    </source>
</evidence>
<keyword evidence="4" id="KW-0862">Zinc</keyword>
<evidence type="ECO:0000256" key="5">
    <source>
        <dbReference type="PROSITE-ProRule" id="PRU00042"/>
    </source>
</evidence>
<sequence>MKSAHLNVRFICDLCGKWFTYSDNLKRHQRTVHATTNMDTTIRPSDSGNGS</sequence>
<dbReference type="GO" id="GO:1990837">
    <property type="term" value="F:sequence-specific double-stranded DNA binding"/>
    <property type="evidence" value="ECO:0007669"/>
    <property type="project" value="UniProtKB-ARBA"/>
</dbReference>